<dbReference type="OrthoDB" id="10011685at2759"/>
<organism evidence="1 2">
    <name type="scientific">Brachionus calyciflorus</name>
    <dbReference type="NCBI Taxonomy" id="104777"/>
    <lineage>
        <taxon>Eukaryota</taxon>
        <taxon>Metazoa</taxon>
        <taxon>Spiralia</taxon>
        <taxon>Gnathifera</taxon>
        <taxon>Rotifera</taxon>
        <taxon>Eurotatoria</taxon>
        <taxon>Monogononta</taxon>
        <taxon>Pseudotrocha</taxon>
        <taxon>Ploima</taxon>
        <taxon>Brachionidae</taxon>
        <taxon>Brachionus</taxon>
    </lineage>
</organism>
<dbReference type="Proteomes" id="UP000663879">
    <property type="component" value="Unassembled WGS sequence"/>
</dbReference>
<proteinExistence type="predicted"/>
<evidence type="ECO:0000313" key="1">
    <source>
        <dbReference type="EMBL" id="CAF0921168.1"/>
    </source>
</evidence>
<comment type="caution">
    <text evidence="1">The sequence shown here is derived from an EMBL/GenBank/DDBJ whole genome shotgun (WGS) entry which is preliminary data.</text>
</comment>
<gene>
    <name evidence="1" type="ORF">OXX778_LOCUS12390</name>
</gene>
<sequence length="243" mass="28229">MSSSQPYTKPRKIILECQKNVPDEVAAILPSYNASRQLCTRNRVDPYESYDIPSDINFVLHDDFKVSEKKELFLIYDETYNEQDRMLIFSTEKNLQILNENRYWLCDGTFDAALSIFIQLFSMHNLKNGNNLPLVYGLFTNKQQATTVLGQPRTNNNLEGWHNALQSTIKSHPHLLCLISNLRLEQSNTENEYIKLSTGQVNKKKPKYIKLEEQISKIVSEFSDLKILDYLYNLSLLLKPEIT</sequence>
<protein>
    <recommendedName>
        <fullName evidence="3">MULE transposase domain-containing protein</fullName>
    </recommendedName>
</protein>
<reference evidence="1" key="1">
    <citation type="submission" date="2021-02" db="EMBL/GenBank/DDBJ databases">
        <authorList>
            <person name="Nowell W R."/>
        </authorList>
    </citation>
    <scope>NUCLEOTIDE SEQUENCE</scope>
    <source>
        <strain evidence="1">Ploen Becks lab</strain>
    </source>
</reference>
<evidence type="ECO:0008006" key="3">
    <source>
        <dbReference type="Google" id="ProtNLM"/>
    </source>
</evidence>
<dbReference type="EMBL" id="CAJNOC010002239">
    <property type="protein sequence ID" value="CAF0921168.1"/>
    <property type="molecule type" value="Genomic_DNA"/>
</dbReference>
<dbReference type="AlphaFoldDB" id="A0A814B2U8"/>
<name>A0A814B2U8_9BILA</name>
<keyword evidence="2" id="KW-1185">Reference proteome</keyword>
<evidence type="ECO:0000313" key="2">
    <source>
        <dbReference type="Proteomes" id="UP000663879"/>
    </source>
</evidence>
<accession>A0A814B2U8</accession>